<reference evidence="2" key="2">
    <citation type="submission" date="2022-04" db="EMBL/GenBank/DDBJ databases">
        <title>Complete Genome Sequence of Flavobacterium sediminilitoris YSM-43, Isolated from a Tidal Sediment.</title>
        <authorList>
            <person name="Lee P.A."/>
        </authorList>
    </citation>
    <scope>NUCLEOTIDE SEQUENCE</scope>
    <source>
        <strain evidence="2">YSM-43</strain>
    </source>
</reference>
<evidence type="ECO:0000256" key="1">
    <source>
        <dbReference type="SAM" id="MobiDB-lite"/>
    </source>
</evidence>
<proteinExistence type="predicted"/>
<organism evidence="2 3">
    <name type="scientific">Flavobacterium sediminilitoris</name>
    <dbReference type="NCBI Taxonomy" id="2024526"/>
    <lineage>
        <taxon>Bacteria</taxon>
        <taxon>Pseudomonadati</taxon>
        <taxon>Bacteroidota</taxon>
        <taxon>Flavobacteriia</taxon>
        <taxon>Flavobacteriales</taxon>
        <taxon>Flavobacteriaceae</taxon>
        <taxon>Flavobacterium</taxon>
    </lineage>
</organism>
<evidence type="ECO:0000313" key="2">
    <source>
        <dbReference type="EMBL" id="UOX35328.1"/>
    </source>
</evidence>
<dbReference type="EMBL" id="CP090145">
    <property type="protein sequence ID" value="UOX35328.1"/>
    <property type="molecule type" value="Genomic_DNA"/>
</dbReference>
<reference evidence="2" key="1">
    <citation type="submission" date="2021-12" db="EMBL/GenBank/DDBJ databases">
        <authorList>
            <person name="Cha I.-T."/>
            <person name="Lee K.-E."/>
            <person name="Park S.-J."/>
        </authorList>
    </citation>
    <scope>NUCLEOTIDE SEQUENCE</scope>
    <source>
        <strain evidence="2">YSM-43</strain>
    </source>
</reference>
<feature type="compositionally biased region" description="Low complexity" evidence="1">
    <location>
        <begin position="67"/>
        <end position="82"/>
    </location>
</feature>
<keyword evidence="3" id="KW-1185">Reference proteome</keyword>
<accession>A0ABY4HRI9</accession>
<protein>
    <submittedName>
        <fullName evidence="2">Uncharacterized protein</fullName>
    </submittedName>
</protein>
<name>A0ABY4HRI9_9FLAO</name>
<feature type="region of interest" description="Disordered" evidence="1">
    <location>
        <begin position="64"/>
        <end position="84"/>
    </location>
</feature>
<sequence length="155" mass="17162">MQNTTDRKAGNAAANKLRAAFRTAIKSTFNRRTGKMYKTNVTAKYRSDNLDRLTLTSPRYSFQNHFGSSKTGTTGNTSRSGGQVKSYTRHVNGKAVTVPSFNRSAATVSSHKKNRQYRKYGHLAIAMRASQPALEQLATDLAENRAVVVISKIDF</sequence>
<evidence type="ECO:0000313" key="3">
    <source>
        <dbReference type="Proteomes" id="UP000830454"/>
    </source>
</evidence>
<dbReference type="RefSeq" id="WP_246918553.1">
    <property type="nucleotide sequence ID" value="NZ_CP090145.1"/>
</dbReference>
<dbReference type="Proteomes" id="UP000830454">
    <property type="component" value="Chromosome"/>
</dbReference>
<gene>
    <name evidence="2" type="ORF">LXD69_07355</name>
</gene>